<feature type="domain" description="Translocation and assembly module TamB C-terminal" evidence="6">
    <location>
        <begin position="1136"/>
        <end position="1595"/>
    </location>
</feature>
<dbReference type="RefSeq" id="WP_163694074.1">
    <property type="nucleotide sequence ID" value="NZ_FXTW01000003.1"/>
</dbReference>
<name>A0A6P0UKP1_9FLAO</name>
<dbReference type="GO" id="GO:0009306">
    <property type="term" value="P:protein secretion"/>
    <property type="evidence" value="ECO:0007669"/>
    <property type="project" value="InterPro"/>
</dbReference>
<dbReference type="Proteomes" id="UP000468443">
    <property type="component" value="Unassembled WGS sequence"/>
</dbReference>
<dbReference type="InterPro" id="IPR007452">
    <property type="entry name" value="TamB_C"/>
</dbReference>
<accession>A0A6P0UKP1</accession>
<reference evidence="7 8" key="1">
    <citation type="submission" date="2020-01" db="EMBL/GenBank/DDBJ databases">
        <title>Muriicola jejuensis KCTC 22299.</title>
        <authorList>
            <person name="Wang G."/>
        </authorList>
    </citation>
    <scope>NUCLEOTIDE SEQUENCE [LARGE SCALE GENOMIC DNA]</scope>
    <source>
        <strain evidence="7 8">KCTC 22299</strain>
    </source>
</reference>
<keyword evidence="2" id="KW-0812">Transmembrane</keyword>
<comment type="caution">
    <text evidence="7">The sequence shown here is derived from an EMBL/GenBank/DDBJ whole genome shotgun (WGS) entry which is preliminary data.</text>
</comment>
<dbReference type="GO" id="GO:0005886">
    <property type="term" value="C:plasma membrane"/>
    <property type="evidence" value="ECO:0007669"/>
    <property type="project" value="InterPro"/>
</dbReference>
<comment type="subcellular location">
    <subcellularLocation>
        <location evidence="1">Membrane</location>
        <topology evidence="1">Single-pass membrane protein</topology>
    </subcellularLocation>
</comment>
<evidence type="ECO:0000256" key="1">
    <source>
        <dbReference type="ARBA" id="ARBA00004167"/>
    </source>
</evidence>
<gene>
    <name evidence="7" type="ORF">GWK09_13915</name>
</gene>
<evidence type="ECO:0000313" key="8">
    <source>
        <dbReference type="Proteomes" id="UP000468443"/>
    </source>
</evidence>
<dbReference type="Pfam" id="PF04357">
    <property type="entry name" value="TamB"/>
    <property type="match status" value="1"/>
</dbReference>
<keyword evidence="4" id="KW-0472">Membrane</keyword>
<evidence type="ECO:0000256" key="5">
    <source>
        <dbReference type="SAM" id="MobiDB-lite"/>
    </source>
</evidence>
<dbReference type="EMBL" id="JAABOP010000005">
    <property type="protein sequence ID" value="NER11623.1"/>
    <property type="molecule type" value="Genomic_DNA"/>
</dbReference>
<proteinExistence type="predicted"/>
<feature type="region of interest" description="Disordered" evidence="5">
    <location>
        <begin position="1606"/>
        <end position="1628"/>
    </location>
</feature>
<sequence length="1628" mass="178558">MDRIVSYVTEKTGTNITIDKLFINFSGDLELEGLYLEDLQKDTLLYSRNLQVDIALTSLIFYNTLKLEDLQWTGVVAQIKRAENTEKYNFSFLPEALLSEEPAPEDEVSEPFTIEIGSLALTDFKVAYLDEFLGIESRNAIGQLYASVNTIDLEELIFYFEEVRLTNSDLTYLQTKPTAPQTNEATTASPRLQFLELSVNKFTANYRTLSDGIMAKVTIGELNMGIPNLDIASNSYAIEGLSLRNSDITLNVDSPLGVPNPQTPKPLAPSFSWPDLRLNASDIILENNQVHFASKSRGSQPGSSASYPLSISGIGLSVPTLSYEPGKAVATIDHFTFEEQSGFALKELRLDGSMDDNHLQLSNVNVETRGSRLNGAVKLDYTSMGELMNASQKVSIDMNVPSFSININELLAFQPSLADNQILMAVAQYPVSGQLFAKGTLDQIFLARSEVRWGNDTRLTLEGTVFQGSEVDSLRVDFNTIRGVSSRSDMDRFIIEKDTMLSLPEEVQLTGRASGSIADISAEIYLTSSLGSASFKGRGGLSDTPFIDGAMAVDSLQLDQLLHNTKLGLLSLSAKVSAKGAALDALSGNYEAMVSHFDFNEYTFSNLSANGTIQNGKGTMDLDYQDAHLNLASQTLLDLGKDHYAITSKTTLKGADLKALLLSSHAIKLGANIEVAFEGTSDTYSFETIISQVVSVLDGEQVPTGNISINGSLGPNRTRITIESGFLNASLQADGTPDRIAKALEYQLKGYFLNEKVPDIQKDSIAMQLSARVTPQPIVTKLFLEGLEQLDTIAINAYFDARTEKFQADLHLPYVQYQGAAVDSLHISIDGSATQLRFASGMASLTYGEVFIDKTDFNGTLLNKELLLDFNSYDGEEKLVHIATEMSMNKDTINLTIDPSQLILNKKQWRIPENNAISISEKLLRFENLRLIRNAEVLTISNTIGGNGTEDLNIIFENFSLQTFLSLLNPNEVLASGLVNGKLIVENPFGATGIVADVKIDELEVLQNPLGNLSLKTVSAGPAQYDFNLSLKDGGLDMDLTGDYNAAETDAQLNLDLDLIKMDLKVIEGLSGGVITDAEGNISGNMQISGTTENPIYSGRLGFNGANFKVASLNAAFKISEEEFKIDNSGLFLNDFQISDVKDNRFTIDGAIWTKTLTNPAFDIDLKTEGFQVINSTKEDNPLFYGEATMDAAITVKGDLRLPVIEGKLKMRKITDVTYVVSESQLDVDETEGIVVFVNKANTDAILTLTDQDETRTNFRGINANMILEIADDATFNIIIDERTGDNLQISGNAALNVNLEANGSVNLTGRYEVNSGHYETSLYKVVKRRFEILKGSTITFLGDPMDAKFDVTAAYSVKTSAAPLMTTVTSGQDASVTGKFKQVVPFLVYLNVDGELLAPKLSFKLDMPKDAQGSFGGVVYGRVLQLNEQESELNKQVFSLLALNRFFPDSGSDGSIGGTTTLARDNVNNLLSGELNAFSDRIFGKSGFELDFDLNSYTDFQGDSPQNRSLLNINAKKTFLEDRLIISAGSVVDVRGNSQVDQGESPVIGNLSLEYLLSEDGKYRLKGFRKNEFQNILDGQITLTGIAFIFDREFNRFSELFNPIKNEEEENTDDKDRTKNSKKKKQR</sequence>
<evidence type="ECO:0000259" key="6">
    <source>
        <dbReference type="Pfam" id="PF04357"/>
    </source>
</evidence>
<protein>
    <recommendedName>
        <fullName evidence="6">Translocation and assembly module TamB C-terminal domain-containing protein</fullName>
    </recommendedName>
</protein>
<keyword evidence="8" id="KW-1185">Reference proteome</keyword>
<evidence type="ECO:0000256" key="3">
    <source>
        <dbReference type="ARBA" id="ARBA00022989"/>
    </source>
</evidence>
<evidence type="ECO:0000256" key="2">
    <source>
        <dbReference type="ARBA" id="ARBA00022692"/>
    </source>
</evidence>
<organism evidence="7 8">
    <name type="scientific">Muriicola jejuensis</name>
    <dbReference type="NCBI Taxonomy" id="504488"/>
    <lineage>
        <taxon>Bacteria</taxon>
        <taxon>Pseudomonadati</taxon>
        <taxon>Bacteroidota</taxon>
        <taxon>Flavobacteriia</taxon>
        <taxon>Flavobacteriales</taxon>
        <taxon>Flavobacteriaceae</taxon>
        <taxon>Muriicola</taxon>
    </lineage>
</organism>
<evidence type="ECO:0000313" key="7">
    <source>
        <dbReference type="EMBL" id="NER11623.1"/>
    </source>
</evidence>
<keyword evidence="3" id="KW-1133">Transmembrane helix</keyword>
<evidence type="ECO:0000256" key="4">
    <source>
        <dbReference type="ARBA" id="ARBA00023136"/>
    </source>
</evidence>